<gene>
    <name evidence="3" type="ORF">KDL28_22445</name>
</gene>
<dbReference type="RefSeq" id="WP_252441466.1">
    <property type="nucleotide sequence ID" value="NZ_JAGSOV010000046.1"/>
</dbReference>
<accession>A0ABT1A486</accession>
<organism evidence="3 4">
    <name type="scientific">Pseudonocardia humida</name>
    <dbReference type="NCBI Taxonomy" id="2800819"/>
    <lineage>
        <taxon>Bacteria</taxon>
        <taxon>Bacillati</taxon>
        <taxon>Actinomycetota</taxon>
        <taxon>Actinomycetes</taxon>
        <taxon>Pseudonocardiales</taxon>
        <taxon>Pseudonocardiaceae</taxon>
        <taxon>Pseudonocardia</taxon>
    </lineage>
</organism>
<dbReference type="Proteomes" id="UP001165283">
    <property type="component" value="Unassembled WGS sequence"/>
</dbReference>
<feature type="chain" id="PRO_5045995509" evidence="2">
    <location>
        <begin position="25"/>
        <end position="130"/>
    </location>
</feature>
<dbReference type="InterPro" id="IPR025341">
    <property type="entry name" value="DUF4247"/>
</dbReference>
<evidence type="ECO:0000313" key="4">
    <source>
        <dbReference type="Proteomes" id="UP001165283"/>
    </source>
</evidence>
<name>A0ABT1A486_9PSEU</name>
<feature type="region of interest" description="Disordered" evidence="1">
    <location>
        <begin position="109"/>
        <end position="130"/>
    </location>
</feature>
<sequence length="130" mass="13447">MRRATAAVLAGTALLLAGCGSDSAVRGFVDGAFDELRTSGDTAYYTSTDPVQRTATTIAGGVPPVARAADARGEYLRYDDDIVVVEPAGATSTVRVEDLDGAYRSGQYRHLGSGFDPGSPAGDIDDDDAK</sequence>
<keyword evidence="2" id="KW-0732">Signal</keyword>
<reference evidence="3" key="1">
    <citation type="submission" date="2021-04" db="EMBL/GenBank/DDBJ databases">
        <title>Pseudonocardia sp. nov., isolated from sandy soil of mangrove forest.</title>
        <authorList>
            <person name="Zan Z."/>
            <person name="Huang R."/>
            <person name="Liu W."/>
        </authorList>
    </citation>
    <scope>NUCLEOTIDE SEQUENCE</scope>
    <source>
        <strain evidence="3">S2-4</strain>
    </source>
</reference>
<evidence type="ECO:0000313" key="3">
    <source>
        <dbReference type="EMBL" id="MCO1657826.1"/>
    </source>
</evidence>
<keyword evidence="4" id="KW-1185">Reference proteome</keyword>
<dbReference type="Pfam" id="PF14042">
    <property type="entry name" value="DUF4247"/>
    <property type="match status" value="1"/>
</dbReference>
<proteinExistence type="predicted"/>
<evidence type="ECO:0000256" key="1">
    <source>
        <dbReference type="SAM" id="MobiDB-lite"/>
    </source>
</evidence>
<evidence type="ECO:0000256" key="2">
    <source>
        <dbReference type="SAM" id="SignalP"/>
    </source>
</evidence>
<dbReference type="PROSITE" id="PS51257">
    <property type="entry name" value="PROKAR_LIPOPROTEIN"/>
    <property type="match status" value="1"/>
</dbReference>
<protein>
    <submittedName>
        <fullName evidence="3">DUF4247 domain-containing protein</fullName>
    </submittedName>
</protein>
<dbReference type="EMBL" id="JAGSOV010000046">
    <property type="protein sequence ID" value="MCO1657826.1"/>
    <property type="molecule type" value="Genomic_DNA"/>
</dbReference>
<feature type="signal peptide" evidence="2">
    <location>
        <begin position="1"/>
        <end position="24"/>
    </location>
</feature>
<comment type="caution">
    <text evidence="3">The sequence shown here is derived from an EMBL/GenBank/DDBJ whole genome shotgun (WGS) entry which is preliminary data.</text>
</comment>